<name>A0A6M2ZHX2_9CAUD</name>
<dbReference type="Proteomes" id="UP000515683">
    <property type="component" value="Segment"/>
</dbReference>
<sequence length="238" mass="26831">MQAVQIQAVSQGLFAVPIKTFNFGDSIHELNQKLVDDIIKELSEDPKGVVKSNFGGWHSQLGLEKKYESFKSLRGIIENCGNIYCEDFGYERDIECHDLWANVNGCGDHNTPHQHNLSALTGVYYPLGFLDEEQKVFNYVEGNVYLQPHSTNGVDGGSLTLFDPDQGKKIHLNPISEEWHNVSYMHIYPTAGVLVLFPTYLVHSVNPFKEEKHKRLSVSFEFSYGQGGNSDSKESTEQ</sequence>
<evidence type="ECO:0000313" key="1">
    <source>
        <dbReference type="EMBL" id="QFG06337.1"/>
    </source>
</evidence>
<protein>
    <submittedName>
        <fullName evidence="1">2OG-Fe(II) oxygenase superfamily protein</fullName>
    </submittedName>
</protein>
<organism evidence="1 2">
    <name type="scientific">Synechococcus phage S-SCSM1</name>
    <dbReference type="NCBI Taxonomy" id="2588487"/>
    <lineage>
        <taxon>Viruses</taxon>
        <taxon>Duplodnaviria</taxon>
        <taxon>Heunggongvirae</taxon>
        <taxon>Uroviricota</taxon>
        <taxon>Caudoviricetes</taxon>
        <taxon>Pantevenvirales</taxon>
        <taxon>Kyanoviridae</taxon>
        <taxon>Zhoulongquanvirus</taxon>
        <taxon>Zhoulongquanvirus esscess</taxon>
    </lineage>
</organism>
<evidence type="ECO:0000313" key="2">
    <source>
        <dbReference type="Proteomes" id="UP000515683"/>
    </source>
</evidence>
<dbReference type="EMBL" id="MK867354">
    <property type="protein sequence ID" value="QFG06337.1"/>
    <property type="molecule type" value="Genomic_DNA"/>
</dbReference>
<dbReference type="Pfam" id="PF13759">
    <property type="entry name" value="2OG-FeII_Oxy_5"/>
    <property type="match status" value="1"/>
</dbReference>
<dbReference type="InterPro" id="IPR012668">
    <property type="entry name" value="CHP02466"/>
</dbReference>
<accession>A0A6M2ZHX2</accession>
<proteinExistence type="predicted"/>
<keyword evidence="2" id="KW-1185">Reference proteome</keyword>
<gene>
    <name evidence="1" type="ORF">SSCSM1_80</name>
</gene>
<dbReference type="Gene3D" id="2.60.120.620">
    <property type="entry name" value="q2cbj1_9rhob like domain"/>
    <property type="match status" value="1"/>
</dbReference>
<reference evidence="1" key="1">
    <citation type="submission" date="2019-04" db="EMBL/GenBank/DDBJ databases">
        <title>Genomic and proteomic characterization of cyanophage S-SCSM1 provides new insights into understanding the viral gene diversity and phage-host interactions.</title>
        <authorList>
            <person name="Wang Q."/>
            <person name="Xu Y."/>
            <person name="Jiao N."/>
            <person name="Zhang R."/>
        </authorList>
    </citation>
    <scope>NUCLEOTIDE SEQUENCE [LARGE SCALE GENOMIC DNA]</scope>
</reference>